<comment type="caution">
    <text evidence="2">The sequence shown here is derived from an EMBL/GenBank/DDBJ whole genome shotgun (WGS) entry which is preliminary data.</text>
</comment>
<dbReference type="OrthoDB" id="384378at2"/>
<proteinExistence type="predicted"/>
<dbReference type="Pfam" id="PF01928">
    <property type="entry name" value="CYTH"/>
    <property type="match status" value="1"/>
</dbReference>
<dbReference type="EMBL" id="CAKD01000024">
    <property type="protein sequence ID" value="CCI85945.1"/>
    <property type="molecule type" value="Genomic_DNA"/>
</dbReference>
<protein>
    <submittedName>
        <fullName evidence="2">Adenylate cyclase</fullName>
        <ecNumber evidence="2">4.6.1.1</ecNumber>
    </submittedName>
</protein>
<dbReference type="CDD" id="cd07762">
    <property type="entry name" value="CYTH-like_Pase_1"/>
    <property type="match status" value="1"/>
</dbReference>
<dbReference type="GO" id="GO:0004016">
    <property type="term" value="F:adenylate cyclase activity"/>
    <property type="evidence" value="ECO:0007669"/>
    <property type="project" value="UniProtKB-EC"/>
</dbReference>
<reference evidence="2 3" key="1">
    <citation type="submission" date="2012-06" db="EMBL/GenBank/DDBJ databases">
        <title>Draft Genome Sequence of Lactobacillus pasteurii CRBIP 24.76T.</title>
        <authorList>
            <person name="Cousin S."/>
            <person name="Bouchier C."/>
            <person name="Loux V."/>
            <person name="Ma L."/>
            <person name="Creno S."/>
            <person name="Bizet C."/>
            <person name="Clermont D."/>
        </authorList>
    </citation>
    <scope>NUCLEOTIDE SEQUENCE [LARGE SCALE GENOMIC DNA]</scope>
    <source>
        <strain evidence="3">CRBIP 24.76T</strain>
    </source>
</reference>
<dbReference type="InterPro" id="IPR033469">
    <property type="entry name" value="CYTH-like_dom_sf"/>
</dbReference>
<accession>I7JZ12</accession>
<name>I7JZ12_9LACO</name>
<dbReference type="RefSeq" id="WP_009560510.1">
    <property type="nucleotide sequence ID" value="NZ_AYZN01000001.1"/>
</dbReference>
<sequence>MKNREIEAKIILPKDAYQAMISSFDKKADFTQANYYFDTESGILKDNNISLRIRTYQDHAEQTMKVPDDNPVQTEFHEVIEITDPLSLAKANKLIDQSTKDGKIDFYGNIGHYLEKNYAPYTHELQLLSWSKTRRILATGPHDCELTLDQTSYPDGYSDYELEIENTDPELIQLALAKLKEQFKLSNDSKMLNQNKIARAMMHRKQS</sequence>
<dbReference type="SMART" id="SM01118">
    <property type="entry name" value="CYTH"/>
    <property type="match status" value="1"/>
</dbReference>
<evidence type="ECO:0000259" key="1">
    <source>
        <dbReference type="PROSITE" id="PS51707"/>
    </source>
</evidence>
<evidence type="ECO:0000313" key="3">
    <source>
        <dbReference type="Proteomes" id="UP000009311"/>
    </source>
</evidence>
<dbReference type="InterPro" id="IPR023577">
    <property type="entry name" value="CYTH_domain"/>
</dbReference>
<evidence type="ECO:0000313" key="2">
    <source>
        <dbReference type="EMBL" id="CCI85945.1"/>
    </source>
</evidence>
<dbReference type="EC" id="4.6.1.1" evidence="2"/>
<gene>
    <name evidence="2" type="ORF">BN53_07615</name>
</gene>
<dbReference type="SUPFAM" id="SSF55154">
    <property type="entry name" value="CYTH-like phosphatases"/>
    <property type="match status" value="1"/>
</dbReference>
<feature type="domain" description="CYTH" evidence="1">
    <location>
        <begin position="3"/>
        <end position="207"/>
    </location>
</feature>
<dbReference type="AlphaFoldDB" id="I7JZ12"/>
<dbReference type="Proteomes" id="UP000009311">
    <property type="component" value="Unassembled WGS sequence"/>
</dbReference>
<keyword evidence="3" id="KW-1185">Reference proteome</keyword>
<dbReference type="STRING" id="1423790.BN53_07615"/>
<keyword evidence="2" id="KW-0456">Lyase</keyword>
<dbReference type="PROSITE" id="PS51707">
    <property type="entry name" value="CYTH"/>
    <property type="match status" value="1"/>
</dbReference>
<dbReference type="Gene3D" id="2.40.320.10">
    <property type="entry name" value="Hypothetical Protein Pfu-838710-001"/>
    <property type="match status" value="1"/>
</dbReference>
<dbReference type="InterPro" id="IPR009195">
    <property type="entry name" value="Uncharacterised_YjbK"/>
</dbReference>
<dbReference type="eggNOG" id="COG4116">
    <property type="taxonomic scope" value="Bacteria"/>
</dbReference>
<organism evidence="2 3">
    <name type="scientific">Lactobacillus pasteurii DSM 23907 = CRBIP 24.76</name>
    <dbReference type="NCBI Taxonomy" id="1423790"/>
    <lineage>
        <taxon>Bacteria</taxon>
        <taxon>Bacillati</taxon>
        <taxon>Bacillota</taxon>
        <taxon>Bacilli</taxon>
        <taxon>Lactobacillales</taxon>
        <taxon>Lactobacillaceae</taxon>
        <taxon>Lactobacillus</taxon>
    </lineage>
</organism>